<comment type="caution">
    <text evidence="2">The sequence shown here is derived from an EMBL/GenBank/DDBJ whole genome shotgun (WGS) entry which is preliminary data.</text>
</comment>
<evidence type="ECO:0000313" key="3">
    <source>
        <dbReference type="Proteomes" id="UP000294194"/>
    </source>
</evidence>
<dbReference type="AlphaFoldDB" id="A0A4Q9GTU7"/>
<dbReference type="EMBL" id="SISG01000001">
    <property type="protein sequence ID" value="TBN58151.1"/>
    <property type="molecule type" value="Genomic_DNA"/>
</dbReference>
<gene>
    <name evidence="2" type="ORF">EYE40_12555</name>
</gene>
<keyword evidence="3" id="KW-1185">Reference proteome</keyword>
<proteinExistence type="predicted"/>
<name>A0A4Q9GTU7_9MICO</name>
<keyword evidence="1" id="KW-0472">Membrane</keyword>
<reference evidence="3" key="1">
    <citation type="submission" date="2019-02" db="EMBL/GenBank/DDBJ databases">
        <title>Glaciihabitans arcticus sp. nov., a psychrotolerant bacterium isolated from polar soil.</title>
        <authorList>
            <person name="Dahal R.H."/>
        </authorList>
    </citation>
    <scope>NUCLEOTIDE SEQUENCE [LARGE SCALE GENOMIC DNA]</scope>
    <source>
        <strain evidence="3">RP-3-7</strain>
    </source>
</reference>
<protein>
    <recommendedName>
        <fullName evidence="4">DNA helicase</fullName>
    </recommendedName>
</protein>
<feature type="transmembrane region" description="Helical" evidence="1">
    <location>
        <begin position="146"/>
        <end position="164"/>
    </location>
</feature>
<organism evidence="2 3">
    <name type="scientific">Glaciihabitans arcticus</name>
    <dbReference type="NCBI Taxonomy" id="2668039"/>
    <lineage>
        <taxon>Bacteria</taxon>
        <taxon>Bacillati</taxon>
        <taxon>Actinomycetota</taxon>
        <taxon>Actinomycetes</taxon>
        <taxon>Micrococcales</taxon>
        <taxon>Microbacteriaceae</taxon>
        <taxon>Glaciihabitans</taxon>
    </lineage>
</organism>
<dbReference type="Proteomes" id="UP000294194">
    <property type="component" value="Unassembled WGS sequence"/>
</dbReference>
<evidence type="ECO:0000256" key="1">
    <source>
        <dbReference type="SAM" id="Phobius"/>
    </source>
</evidence>
<sequence length="193" mass="20990">MGLSRKRQREFTKLKRQAEELVHDQRDVLEHATRVVRDASRQAANYAREDVAPRVKDTYEDRIRPVVNTGVSATRHAATSTRDKFVDDVFPAVTSALGSALAVIEAAKSPHVREALGRATKSAAKTANAVGVKTGLVQQKSGPGKYILIGIGVVAFAGIAYAAWQTLRADDDLWIDDEELLPVDQADVETPTA</sequence>
<dbReference type="RefSeq" id="WP_130982258.1">
    <property type="nucleotide sequence ID" value="NZ_SISG01000001.1"/>
</dbReference>
<keyword evidence="1" id="KW-0812">Transmembrane</keyword>
<accession>A0A4Q9GTU7</accession>
<evidence type="ECO:0000313" key="2">
    <source>
        <dbReference type="EMBL" id="TBN58151.1"/>
    </source>
</evidence>
<keyword evidence="1" id="KW-1133">Transmembrane helix</keyword>
<evidence type="ECO:0008006" key="4">
    <source>
        <dbReference type="Google" id="ProtNLM"/>
    </source>
</evidence>